<gene>
    <name evidence="2" type="ORF">GGQ98_003090</name>
</gene>
<keyword evidence="1" id="KW-0472">Membrane</keyword>
<dbReference type="RefSeq" id="WP_184071060.1">
    <property type="nucleotide sequence ID" value="NZ_JACHNZ010000044.1"/>
</dbReference>
<organism evidence="2 3">
    <name type="scientific">Sphingosinicella soli</name>
    <dbReference type="NCBI Taxonomy" id="333708"/>
    <lineage>
        <taxon>Bacteria</taxon>
        <taxon>Pseudomonadati</taxon>
        <taxon>Pseudomonadota</taxon>
        <taxon>Alphaproteobacteria</taxon>
        <taxon>Sphingomonadales</taxon>
        <taxon>Sphingosinicellaceae</taxon>
        <taxon>Sphingosinicella</taxon>
    </lineage>
</organism>
<evidence type="ECO:0000256" key="1">
    <source>
        <dbReference type="SAM" id="Phobius"/>
    </source>
</evidence>
<comment type="caution">
    <text evidence="2">The sequence shown here is derived from an EMBL/GenBank/DDBJ whole genome shotgun (WGS) entry which is preliminary data.</text>
</comment>
<keyword evidence="3" id="KW-1185">Reference proteome</keyword>
<accession>A0A7W7B5U4</accession>
<evidence type="ECO:0000313" key="3">
    <source>
        <dbReference type="Proteomes" id="UP000566324"/>
    </source>
</evidence>
<feature type="transmembrane region" description="Helical" evidence="1">
    <location>
        <begin position="193"/>
        <end position="214"/>
    </location>
</feature>
<proteinExistence type="predicted"/>
<dbReference type="EMBL" id="JACHNZ010000044">
    <property type="protein sequence ID" value="MBB4633452.1"/>
    <property type="molecule type" value="Genomic_DNA"/>
</dbReference>
<dbReference type="AlphaFoldDB" id="A0A7W7B5U4"/>
<name>A0A7W7B5U4_9SPHN</name>
<reference evidence="2 3" key="1">
    <citation type="submission" date="2020-08" db="EMBL/GenBank/DDBJ databases">
        <title>Genomic Encyclopedia of Type Strains, Phase IV (KMG-IV): sequencing the most valuable type-strain genomes for metagenomic binning, comparative biology and taxonomic classification.</title>
        <authorList>
            <person name="Goeker M."/>
        </authorList>
    </citation>
    <scope>NUCLEOTIDE SEQUENCE [LARGE SCALE GENOMIC DNA]</scope>
    <source>
        <strain evidence="2 3">DSM 17328</strain>
    </source>
</reference>
<evidence type="ECO:0000313" key="2">
    <source>
        <dbReference type="EMBL" id="MBB4633452.1"/>
    </source>
</evidence>
<sequence>MTIALMLAPTMSTGESPVVPEAVLDGDPQTLEPAQPAAPPMETAPDASLLALQPATTRLFHALKGGANDEELEKLVSSTVVELDVNCPRVREYQVFRSSTRARTLKVKCTERPLYAITVGASGEGFVSGGDGTIDQMRLQDGPIKPVMGLRVEEYLANENQARGAEIVPEDETMPSDAVGTPRAVETHEARQWLAGLAMGVGLAAGGALLWLVVRERRRQRRTYSRWRGLDTAAKDQLVEESEEVYPNLYRHPEGVFIARGRRGKRRLFSSLVLAYLYASRSIKLFEIR</sequence>
<keyword evidence="1" id="KW-1133">Transmembrane helix</keyword>
<protein>
    <submittedName>
        <fullName evidence="2">Uncharacterized protein</fullName>
    </submittedName>
</protein>
<keyword evidence="1" id="KW-0812">Transmembrane</keyword>
<dbReference type="Proteomes" id="UP000566324">
    <property type="component" value="Unassembled WGS sequence"/>
</dbReference>